<gene>
    <name evidence="9" type="ORF">DXX99_04380</name>
</gene>
<keyword evidence="4 7" id="KW-0812">Transmembrane</keyword>
<dbReference type="Proteomes" id="UP000256329">
    <property type="component" value="Unassembled WGS sequence"/>
</dbReference>
<accession>A0A3D8P4J1</accession>
<evidence type="ECO:0000256" key="7">
    <source>
        <dbReference type="SAM" id="Phobius"/>
    </source>
</evidence>
<keyword evidence="5 7" id="KW-1133">Transmembrane helix</keyword>
<feature type="transmembrane region" description="Helical" evidence="7">
    <location>
        <begin position="9"/>
        <end position="34"/>
    </location>
</feature>
<keyword evidence="10" id="KW-1185">Reference proteome</keyword>
<feature type="domain" description="VTT" evidence="8">
    <location>
        <begin position="34"/>
        <end position="159"/>
    </location>
</feature>
<organism evidence="9 10">
    <name type="scientific">Ammonifex thiophilus</name>
    <dbReference type="NCBI Taxonomy" id="444093"/>
    <lineage>
        <taxon>Bacteria</taxon>
        <taxon>Bacillati</taxon>
        <taxon>Bacillota</taxon>
        <taxon>Clostridia</taxon>
        <taxon>Thermoanaerobacterales</taxon>
        <taxon>Thermoanaerobacteraceae</taxon>
        <taxon>Ammonifex</taxon>
    </lineage>
</organism>
<sequence length="203" mass="23168">MLEKLVNLLVYYLSLTGYWGIAVGMAIESCNIPLPSEIILPFGGFLAYQGKITFWEAVLAGTLGGTVGSVISYYLGLKGGRPFLERYGHYLWISPRELAVAEAWFARYGEATVFFTRLLPVIRTFISFPAGIARMNLMRFIIYTFLGSLPWSMILTYLGFRLGEHWEEVKVWLHKYDVAVLVLAVLALGWYWGHKRRGKNWRG</sequence>
<keyword evidence="3" id="KW-1003">Cell membrane</keyword>
<name>A0A3D8P4J1_9THEO</name>
<comment type="caution">
    <text evidence="9">The sequence shown here is derived from an EMBL/GenBank/DDBJ whole genome shotgun (WGS) entry which is preliminary data.</text>
</comment>
<dbReference type="InterPro" id="IPR051311">
    <property type="entry name" value="DedA_domain"/>
</dbReference>
<dbReference type="PANTHER" id="PTHR42709:SF6">
    <property type="entry name" value="UNDECAPRENYL PHOSPHATE TRANSPORTER A"/>
    <property type="match status" value="1"/>
</dbReference>
<keyword evidence="6 7" id="KW-0472">Membrane</keyword>
<dbReference type="PANTHER" id="PTHR42709">
    <property type="entry name" value="ALKALINE PHOSPHATASE LIKE PROTEIN"/>
    <property type="match status" value="1"/>
</dbReference>
<evidence type="ECO:0000256" key="4">
    <source>
        <dbReference type="ARBA" id="ARBA00022692"/>
    </source>
</evidence>
<dbReference type="AlphaFoldDB" id="A0A3D8P4J1"/>
<reference evidence="9 10" key="1">
    <citation type="submission" date="2018-08" db="EMBL/GenBank/DDBJ databases">
        <title>Form III RuBisCO-mediated autotrophy in Thermodesulfobium bacteria.</title>
        <authorList>
            <person name="Toshchakov S.V."/>
            <person name="Kublanov I.V."/>
            <person name="Frolov E."/>
            <person name="Bonch-Osmolovskaya E.A."/>
            <person name="Tourova T.P."/>
            <person name="Chernych N.A."/>
            <person name="Lebedinsky A.V."/>
        </authorList>
    </citation>
    <scope>NUCLEOTIDE SEQUENCE [LARGE SCALE GENOMIC DNA]</scope>
    <source>
        <strain evidence="9 10">SR</strain>
    </source>
</reference>
<feature type="transmembrane region" description="Helical" evidence="7">
    <location>
        <begin position="172"/>
        <end position="192"/>
    </location>
</feature>
<dbReference type="Pfam" id="PF09335">
    <property type="entry name" value="VTT_dom"/>
    <property type="match status" value="1"/>
</dbReference>
<evidence type="ECO:0000256" key="5">
    <source>
        <dbReference type="ARBA" id="ARBA00022989"/>
    </source>
</evidence>
<comment type="subcellular location">
    <subcellularLocation>
        <location evidence="1">Cell membrane</location>
        <topology evidence="1">Multi-pass membrane protein</topology>
    </subcellularLocation>
</comment>
<dbReference type="EMBL" id="QSLN01000003">
    <property type="protein sequence ID" value="RDV84072.1"/>
    <property type="molecule type" value="Genomic_DNA"/>
</dbReference>
<evidence type="ECO:0000256" key="1">
    <source>
        <dbReference type="ARBA" id="ARBA00004651"/>
    </source>
</evidence>
<dbReference type="OrthoDB" id="9813426at2"/>
<evidence type="ECO:0000313" key="9">
    <source>
        <dbReference type="EMBL" id="RDV84072.1"/>
    </source>
</evidence>
<dbReference type="InterPro" id="IPR032816">
    <property type="entry name" value="VTT_dom"/>
</dbReference>
<dbReference type="RefSeq" id="WP_115792292.1">
    <property type="nucleotide sequence ID" value="NZ_QSLN01000003.1"/>
</dbReference>
<feature type="transmembrane region" description="Helical" evidence="7">
    <location>
        <begin position="54"/>
        <end position="76"/>
    </location>
</feature>
<evidence type="ECO:0000259" key="8">
    <source>
        <dbReference type="Pfam" id="PF09335"/>
    </source>
</evidence>
<comment type="similarity">
    <text evidence="2">Belongs to the DedA family.</text>
</comment>
<dbReference type="GO" id="GO:0005886">
    <property type="term" value="C:plasma membrane"/>
    <property type="evidence" value="ECO:0007669"/>
    <property type="project" value="UniProtKB-SubCell"/>
</dbReference>
<evidence type="ECO:0000256" key="3">
    <source>
        <dbReference type="ARBA" id="ARBA00022475"/>
    </source>
</evidence>
<feature type="transmembrane region" description="Helical" evidence="7">
    <location>
        <begin position="140"/>
        <end position="160"/>
    </location>
</feature>
<protein>
    <submittedName>
        <fullName evidence="9">DedA family protein</fullName>
    </submittedName>
</protein>
<proteinExistence type="inferred from homology"/>
<evidence type="ECO:0000256" key="2">
    <source>
        <dbReference type="ARBA" id="ARBA00010792"/>
    </source>
</evidence>
<evidence type="ECO:0000256" key="6">
    <source>
        <dbReference type="ARBA" id="ARBA00023136"/>
    </source>
</evidence>
<evidence type="ECO:0000313" key="10">
    <source>
        <dbReference type="Proteomes" id="UP000256329"/>
    </source>
</evidence>